<dbReference type="PANTHER" id="PTHR14136:SF17">
    <property type="entry name" value="BTB_POZ DOMAIN-CONTAINING PROTEIN KCTD9"/>
    <property type="match status" value="1"/>
</dbReference>
<dbReference type="OrthoDB" id="9812495at2"/>
<dbReference type="AlphaFoldDB" id="A0A4R5KJS3"/>
<dbReference type="Gene3D" id="2.160.20.80">
    <property type="entry name" value="E3 ubiquitin-protein ligase SopA"/>
    <property type="match status" value="1"/>
</dbReference>
<gene>
    <name evidence="1" type="ORF">E1757_21320</name>
</gene>
<protein>
    <submittedName>
        <fullName evidence="1">Pentapeptide repeat-containing protein</fullName>
    </submittedName>
</protein>
<name>A0A4R5KJS3_9BACL</name>
<comment type="caution">
    <text evidence="1">The sequence shown here is derived from an EMBL/GenBank/DDBJ whole genome shotgun (WGS) entry which is preliminary data.</text>
</comment>
<dbReference type="RefSeq" id="WP_133231882.1">
    <property type="nucleotide sequence ID" value="NZ_SMRT01000011.1"/>
</dbReference>
<dbReference type="PANTHER" id="PTHR14136">
    <property type="entry name" value="BTB_POZ DOMAIN-CONTAINING PROTEIN KCTD9"/>
    <property type="match status" value="1"/>
</dbReference>
<evidence type="ECO:0000313" key="2">
    <source>
        <dbReference type="Proteomes" id="UP000295636"/>
    </source>
</evidence>
<evidence type="ECO:0000313" key="1">
    <source>
        <dbReference type="EMBL" id="TDF95078.1"/>
    </source>
</evidence>
<dbReference type="EMBL" id="SMRT01000011">
    <property type="protein sequence ID" value="TDF95078.1"/>
    <property type="molecule type" value="Genomic_DNA"/>
</dbReference>
<keyword evidence="2" id="KW-1185">Reference proteome</keyword>
<accession>A0A4R5KJS3</accession>
<dbReference type="InterPro" id="IPR051082">
    <property type="entry name" value="Pentapeptide-BTB/POZ_domain"/>
</dbReference>
<sequence>MNDKLKNYLDAIFSPYENNPQVRELKEELYNDLQEKLNDLKQEGYEEAEAYHMTIETIGEINDLVETIQIKTNELQQKIGMDFSKSNLKHSDLRSSNLQDGKFNYCDLQGSDFSLSNLTNSSFKCSNLDKSKFDGANLTRSIFNKSNLKGASFANCILDHTSFLMSELSGVCFDHLVFNGTVFDNSGLRGASFRHAIFRNVSFKTDVKKVNFDGATMDKMTYAILKGYKADLKNVTVV</sequence>
<dbReference type="Proteomes" id="UP000295636">
    <property type="component" value="Unassembled WGS sequence"/>
</dbReference>
<organism evidence="1 2">
    <name type="scientific">Paenibacillus piri</name>
    <dbReference type="NCBI Taxonomy" id="2547395"/>
    <lineage>
        <taxon>Bacteria</taxon>
        <taxon>Bacillati</taxon>
        <taxon>Bacillota</taxon>
        <taxon>Bacilli</taxon>
        <taxon>Bacillales</taxon>
        <taxon>Paenibacillaceae</taxon>
        <taxon>Paenibacillus</taxon>
    </lineage>
</organism>
<dbReference type="SUPFAM" id="SSF141571">
    <property type="entry name" value="Pentapeptide repeat-like"/>
    <property type="match status" value="1"/>
</dbReference>
<dbReference type="Pfam" id="PF00805">
    <property type="entry name" value="Pentapeptide"/>
    <property type="match status" value="2"/>
</dbReference>
<dbReference type="InterPro" id="IPR001646">
    <property type="entry name" value="5peptide_repeat"/>
</dbReference>
<reference evidence="1 2" key="1">
    <citation type="submission" date="2019-03" db="EMBL/GenBank/DDBJ databases">
        <title>This is whole genome sequence of Paenibacillus sp MS74 strain.</title>
        <authorList>
            <person name="Trinh H.N."/>
        </authorList>
    </citation>
    <scope>NUCLEOTIDE SEQUENCE [LARGE SCALE GENOMIC DNA]</scope>
    <source>
        <strain evidence="1 2">MS74</strain>
    </source>
</reference>
<proteinExistence type="predicted"/>
<dbReference type="NCBIfam" id="NF038403">
    <property type="entry name" value="perm_prefix_1"/>
    <property type="match status" value="1"/>
</dbReference>
<dbReference type="InterPro" id="IPR047928">
    <property type="entry name" value="Perm_prefix_1"/>
</dbReference>